<dbReference type="OrthoDB" id="4332356at2"/>
<accession>A0A117RU49</accession>
<evidence type="ECO:0000313" key="2">
    <source>
        <dbReference type="EMBL" id="KUO09561.1"/>
    </source>
</evidence>
<dbReference type="Proteomes" id="UP000053260">
    <property type="component" value="Unassembled WGS sequence"/>
</dbReference>
<evidence type="ECO:0000256" key="1">
    <source>
        <dbReference type="SAM" id="MobiDB-lite"/>
    </source>
</evidence>
<comment type="caution">
    <text evidence="2">The sequence shown here is derived from an EMBL/GenBank/DDBJ whole genome shotgun (WGS) entry which is preliminary data.</text>
</comment>
<name>A0A117RU49_9ACTN</name>
<organism evidence="2 3">
    <name type="scientific">Streptomyces dysideae</name>
    <dbReference type="NCBI Taxonomy" id="909626"/>
    <lineage>
        <taxon>Bacteria</taxon>
        <taxon>Bacillati</taxon>
        <taxon>Actinomycetota</taxon>
        <taxon>Actinomycetes</taxon>
        <taxon>Kitasatosporales</taxon>
        <taxon>Streptomycetaceae</taxon>
        <taxon>Streptomyces</taxon>
    </lineage>
</organism>
<gene>
    <name evidence="2" type="ORF">AQJ91_48270</name>
</gene>
<dbReference type="RefSeq" id="WP_067036794.1">
    <property type="nucleotide sequence ID" value="NZ_KQ949189.1"/>
</dbReference>
<keyword evidence="3" id="KW-1185">Reference proteome</keyword>
<protein>
    <submittedName>
        <fullName evidence="2">Uncharacterized protein</fullName>
    </submittedName>
</protein>
<reference evidence="2 3" key="1">
    <citation type="submission" date="2015-10" db="EMBL/GenBank/DDBJ databases">
        <title>Draft genome sequence of Streptomyces sp. RV15, isolated from a marine sponge.</title>
        <authorList>
            <person name="Ruckert C."/>
            <person name="Abdelmohsen U.R."/>
            <person name="Winkler A."/>
            <person name="Hentschel U."/>
            <person name="Kalinowski J."/>
            <person name="Kampfer P."/>
            <person name="Glaeser S."/>
        </authorList>
    </citation>
    <scope>NUCLEOTIDE SEQUENCE [LARGE SCALE GENOMIC DNA]</scope>
    <source>
        <strain evidence="2 3">RV15</strain>
    </source>
</reference>
<sequence length="273" mass="28577">MAVMTEELVPALEDVRQAHAAVLDRFRADATVTPPGPYRQMLERQAAEVQIGVQCVERRERVLHPLGVLGIAASVTRSVSHGVVRTAMLPVTVASKVVRGVLPGGGLANPRQQLRNAEDEYAAAARALAACRAGEALAEQVDDQRTADLLGFLRRQDEQLMEELEDSLAGHARAVAASANSFGPREGGNGGLGGAATQTIRHVFDRARNVAERGIGRARGADEGVGAGNARARPHGRGGPGSGQAGGGSAHSRVQATQHGPDREGCAHLPVWT</sequence>
<dbReference type="AlphaFoldDB" id="A0A117RU49"/>
<proteinExistence type="predicted"/>
<evidence type="ECO:0000313" key="3">
    <source>
        <dbReference type="Proteomes" id="UP000053260"/>
    </source>
</evidence>
<feature type="compositionally biased region" description="Gly residues" evidence="1">
    <location>
        <begin position="237"/>
        <end position="249"/>
    </location>
</feature>
<feature type="region of interest" description="Disordered" evidence="1">
    <location>
        <begin position="215"/>
        <end position="273"/>
    </location>
</feature>
<dbReference type="EMBL" id="LMXB01000211">
    <property type="protein sequence ID" value="KUO09561.1"/>
    <property type="molecule type" value="Genomic_DNA"/>
</dbReference>